<name>A0AA88HIY9_ARTSF</name>
<keyword evidence="4" id="KW-0443">Lipid metabolism</keyword>
<dbReference type="GO" id="GO:0016410">
    <property type="term" value="F:N-acyltransferase activity"/>
    <property type="evidence" value="ECO:0007669"/>
    <property type="project" value="TreeGrafter"/>
</dbReference>
<feature type="domain" description="LRAT" evidence="6">
    <location>
        <begin position="119"/>
        <end position="228"/>
    </location>
</feature>
<evidence type="ECO:0000313" key="8">
    <source>
        <dbReference type="Proteomes" id="UP001187531"/>
    </source>
</evidence>
<dbReference type="CDD" id="cd17039">
    <property type="entry name" value="Ubl_ubiquitin_like"/>
    <property type="match status" value="1"/>
</dbReference>
<keyword evidence="3" id="KW-0378">Hydrolase</keyword>
<proteinExistence type="inferred from homology"/>
<dbReference type="PANTHER" id="PTHR13943">
    <property type="entry name" value="HRAS-LIKE SUPPRESSOR - RELATED"/>
    <property type="match status" value="1"/>
</dbReference>
<dbReference type="PANTHER" id="PTHR13943:SF77">
    <property type="entry name" value="LRAT DOMAIN-CONTAINING PROTEIN"/>
    <property type="match status" value="1"/>
</dbReference>
<comment type="similarity">
    <text evidence="1">Belongs to the H-rev107 family.</text>
</comment>
<dbReference type="SUPFAM" id="SSF54236">
    <property type="entry name" value="Ubiquitin-like"/>
    <property type="match status" value="1"/>
</dbReference>
<keyword evidence="8" id="KW-1185">Reference proteome</keyword>
<feature type="domain" description="Ubiquitin-like" evidence="5">
    <location>
        <begin position="1"/>
        <end position="57"/>
    </location>
</feature>
<comment type="caution">
    <text evidence="7">The sequence shown here is derived from an EMBL/GenBank/DDBJ whole genome shotgun (WGS) entry which is preliminary data.</text>
</comment>
<dbReference type="Proteomes" id="UP001187531">
    <property type="component" value="Unassembled WGS sequence"/>
</dbReference>
<dbReference type="GO" id="GO:0004623">
    <property type="term" value="F:phospholipase A2 activity"/>
    <property type="evidence" value="ECO:0007669"/>
    <property type="project" value="TreeGrafter"/>
</dbReference>
<gene>
    <name evidence="7" type="ORF">QYM36_011564</name>
</gene>
<evidence type="ECO:0000313" key="7">
    <source>
        <dbReference type="EMBL" id="KAK2712900.1"/>
    </source>
</evidence>
<accession>A0AA88HIY9</accession>
<evidence type="ECO:0000259" key="5">
    <source>
        <dbReference type="PROSITE" id="PS50053"/>
    </source>
</evidence>
<dbReference type="InterPro" id="IPR000626">
    <property type="entry name" value="Ubiquitin-like_dom"/>
</dbReference>
<dbReference type="PROSITE" id="PS51934">
    <property type="entry name" value="LRAT"/>
    <property type="match status" value="1"/>
</dbReference>
<dbReference type="SMART" id="SM00213">
    <property type="entry name" value="UBQ"/>
    <property type="match status" value="1"/>
</dbReference>
<dbReference type="Gene3D" id="3.10.20.90">
    <property type="entry name" value="Phosphatidylinositol 3-kinase Catalytic Subunit, Chain A, domain 1"/>
    <property type="match status" value="1"/>
</dbReference>
<dbReference type="InterPro" id="IPR029071">
    <property type="entry name" value="Ubiquitin-like_domsf"/>
</dbReference>
<dbReference type="InterPro" id="IPR007053">
    <property type="entry name" value="LRAT_dom"/>
</dbReference>
<dbReference type="AlphaFoldDB" id="A0AA88HIY9"/>
<dbReference type="GO" id="GO:0070292">
    <property type="term" value="P:N-acylphosphatidylethanolamine metabolic process"/>
    <property type="evidence" value="ECO:0007669"/>
    <property type="project" value="TreeGrafter"/>
</dbReference>
<evidence type="ECO:0000256" key="3">
    <source>
        <dbReference type="ARBA" id="ARBA00022801"/>
    </source>
</evidence>
<reference evidence="7" key="1">
    <citation type="submission" date="2023-07" db="EMBL/GenBank/DDBJ databases">
        <title>Chromosome-level genome assembly of Artemia franciscana.</title>
        <authorList>
            <person name="Jo E."/>
        </authorList>
    </citation>
    <scope>NUCLEOTIDE SEQUENCE</scope>
    <source>
        <tissue evidence="7">Whole body</tissue>
    </source>
</reference>
<dbReference type="EMBL" id="JAVRJZ010000015">
    <property type="protein sequence ID" value="KAK2712900.1"/>
    <property type="molecule type" value="Genomic_DNA"/>
</dbReference>
<keyword evidence="2" id="KW-0808">Transferase</keyword>
<evidence type="ECO:0008006" key="9">
    <source>
        <dbReference type="Google" id="ProtNLM"/>
    </source>
</evidence>
<sequence length="228" mass="26982">MIIKVKINFEVITIEAKQNATVGDLKDKLQLQLGISKEQQLLIFEDKQLENKKPLCDGQELHLMKTTDPDDQYEILELYNYNKTPWNKEMTIDPNQKDCINTAEGDIFLIKGDIIEMERYLPPICHYFHYVIYLGNMQVVPAQPTNKYPLRKWLEDSNSVYIGDLQEVRKNSRWRVNNLLDEIYPPFAPDEIVERAIDEVKKDRKYHLTQLNSENLVYILQIYIFNKN</sequence>
<evidence type="ECO:0000256" key="1">
    <source>
        <dbReference type="ARBA" id="ARBA00007824"/>
    </source>
</evidence>
<dbReference type="Pfam" id="PF04970">
    <property type="entry name" value="LRAT"/>
    <property type="match status" value="1"/>
</dbReference>
<dbReference type="Pfam" id="PF00240">
    <property type="entry name" value="ubiquitin"/>
    <property type="match status" value="1"/>
</dbReference>
<dbReference type="Gene3D" id="3.90.1720.10">
    <property type="entry name" value="endopeptidase domain like (from Nostoc punctiforme)"/>
    <property type="match status" value="1"/>
</dbReference>
<evidence type="ECO:0000259" key="6">
    <source>
        <dbReference type="PROSITE" id="PS51934"/>
    </source>
</evidence>
<protein>
    <recommendedName>
        <fullName evidence="9">Ubiquitin-like domain-containing protein</fullName>
    </recommendedName>
</protein>
<dbReference type="GO" id="GO:0005737">
    <property type="term" value="C:cytoplasm"/>
    <property type="evidence" value="ECO:0007669"/>
    <property type="project" value="TreeGrafter"/>
</dbReference>
<evidence type="ECO:0000256" key="4">
    <source>
        <dbReference type="ARBA" id="ARBA00023098"/>
    </source>
</evidence>
<dbReference type="GO" id="GO:0008970">
    <property type="term" value="F:phospholipase A1 activity"/>
    <property type="evidence" value="ECO:0007669"/>
    <property type="project" value="TreeGrafter"/>
</dbReference>
<dbReference type="PROSITE" id="PS50053">
    <property type="entry name" value="UBIQUITIN_2"/>
    <property type="match status" value="1"/>
</dbReference>
<organism evidence="7 8">
    <name type="scientific">Artemia franciscana</name>
    <name type="common">Brine shrimp</name>
    <name type="synonym">Artemia sanfranciscana</name>
    <dbReference type="NCBI Taxonomy" id="6661"/>
    <lineage>
        <taxon>Eukaryota</taxon>
        <taxon>Metazoa</taxon>
        <taxon>Ecdysozoa</taxon>
        <taxon>Arthropoda</taxon>
        <taxon>Crustacea</taxon>
        <taxon>Branchiopoda</taxon>
        <taxon>Anostraca</taxon>
        <taxon>Artemiidae</taxon>
        <taxon>Artemia</taxon>
    </lineage>
</organism>
<dbReference type="InterPro" id="IPR051496">
    <property type="entry name" value="H-rev107_PLA/AT"/>
</dbReference>
<evidence type="ECO:0000256" key="2">
    <source>
        <dbReference type="ARBA" id="ARBA00022679"/>
    </source>
</evidence>